<name>A0A7S2UC84_9STRA</name>
<evidence type="ECO:0000256" key="1">
    <source>
        <dbReference type="SAM" id="Coils"/>
    </source>
</evidence>
<feature type="chain" id="PRO_5030632462" description="Glycine zipper domain-containing protein" evidence="2">
    <location>
        <begin position="20"/>
        <end position="235"/>
    </location>
</feature>
<protein>
    <recommendedName>
        <fullName evidence="4">Glycine zipper domain-containing protein</fullName>
    </recommendedName>
</protein>
<keyword evidence="1" id="KW-0175">Coiled coil</keyword>
<evidence type="ECO:0000256" key="2">
    <source>
        <dbReference type="SAM" id="SignalP"/>
    </source>
</evidence>
<keyword evidence="2" id="KW-0732">Signal</keyword>
<organism evidence="3">
    <name type="scientific">Attheya septentrionalis</name>
    <dbReference type="NCBI Taxonomy" id="420275"/>
    <lineage>
        <taxon>Eukaryota</taxon>
        <taxon>Sar</taxon>
        <taxon>Stramenopiles</taxon>
        <taxon>Ochrophyta</taxon>
        <taxon>Bacillariophyta</taxon>
        <taxon>Coscinodiscophyceae</taxon>
        <taxon>Chaetocerotophycidae</taxon>
        <taxon>Chaetocerotales</taxon>
        <taxon>Attheyaceae</taxon>
        <taxon>Attheya</taxon>
    </lineage>
</organism>
<dbReference type="AlphaFoldDB" id="A0A7S2UC84"/>
<accession>A0A7S2UC84</accession>
<feature type="coiled-coil region" evidence="1">
    <location>
        <begin position="134"/>
        <end position="182"/>
    </location>
</feature>
<gene>
    <name evidence="3" type="ORF">ASEP1449_LOCUS4849</name>
</gene>
<evidence type="ECO:0000313" key="3">
    <source>
        <dbReference type="EMBL" id="CAD9813024.1"/>
    </source>
</evidence>
<sequence>MVKISQVLLPFAVLGAASAFAPTAHTRAFVRPSVGLCMSEEPVAPAAPAPAPAPPSPAPVAAIVPIKEETVEFTAGLIGGAAGFLVGGPVLGALGAAAANYASKSGQEVGEVITAVSKTSIEVFNYLSGIDAKYEILKKAQNSLEEALTKLKKTDSVDPATIEKVESALKGTKAKITELNDEYDLVGSGMTALGVVGDLVEKAVKKAGELNEEYKLTGKAQEAISSAVEKAKTKA</sequence>
<dbReference type="EMBL" id="HBHQ01007219">
    <property type="protein sequence ID" value="CAD9813024.1"/>
    <property type="molecule type" value="Transcribed_RNA"/>
</dbReference>
<proteinExistence type="predicted"/>
<evidence type="ECO:0008006" key="4">
    <source>
        <dbReference type="Google" id="ProtNLM"/>
    </source>
</evidence>
<reference evidence="3" key="1">
    <citation type="submission" date="2021-01" db="EMBL/GenBank/DDBJ databases">
        <authorList>
            <person name="Corre E."/>
            <person name="Pelletier E."/>
            <person name="Niang G."/>
            <person name="Scheremetjew M."/>
            <person name="Finn R."/>
            <person name="Kale V."/>
            <person name="Holt S."/>
            <person name="Cochrane G."/>
            <person name="Meng A."/>
            <person name="Brown T."/>
            <person name="Cohen L."/>
        </authorList>
    </citation>
    <scope>NUCLEOTIDE SEQUENCE</scope>
    <source>
        <strain evidence="3">CCMP2084</strain>
    </source>
</reference>
<feature type="signal peptide" evidence="2">
    <location>
        <begin position="1"/>
        <end position="19"/>
    </location>
</feature>